<feature type="compositionally biased region" description="Polar residues" evidence="1">
    <location>
        <begin position="334"/>
        <end position="343"/>
    </location>
</feature>
<protein>
    <submittedName>
        <fullName evidence="2">Uncharacterized protein</fullName>
    </submittedName>
</protein>
<dbReference type="Proteomes" id="UP000007129">
    <property type="component" value="Unassembled WGS sequence"/>
</dbReference>
<dbReference type="AlphaFoldDB" id="K2SCA4"/>
<gene>
    <name evidence="2" type="ORF">MPH_08339</name>
</gene>
<name>K2SCA4_MACPH</name>
<dbReference type="eggNOG" id="ENOG502SSJU">
    <property type="taxonomic scope" value="Eukaryota"/>
</dbReference>
<dbReference type="VEuPathDB" id="FungiDB:MPH_08339"/>
<dbReference type="InParanoid" id="K2SCA4"/>
<reference evidence="2 3" key="1">
    <citation type="journal article" date="2012" name="BMC Genomics">
        <title>Tools to kill: Genome of one of the most destructive plant pathogenic fungi Macrophomina phaseolina.</title>
        <authorList>
            <person name="Islam M.S."/>
            <person name="Haque M.S."/>
            <person name="Islam M.M."/>
            <person name="Emdad E.M."/>
            <person name="Halim A."/>
            <person name="Hossen Q.M.M."/>
            <person name="Hossain M.Z."/>
            <person name="Ahmed B."/>
            <person name="Rahim S."/>
            <person name="Rahman M.S."/>
            <person name="Alam M.M."/>
            <person name="Hou S."/>
            <person name="Wan X."/>
            <person name="Saito J.A."/>
            <person name="Alam M."/>
        </authorList>
    </citation>
    <scope>NUCLEOTIDE SEQUENCE [LARGE SCALE GENOMIC DNA]</scope>
    <source>
        <strain evidence="2 3">MS6</strain>
    </source>
</reference>
<evidence type="ECO:0000313" key="2">
    <source>
        <dbReference type="EMBL" id="EKG14490.1"/>
    </source>
</evidence>
<organism evidence="2 3">
    <name type="scientific">Macrophomina phaseolina (strain MS6)</name>
    <name type="common">Charcoal rot fungus</name>
    <dbReference type="NCBI Taxonomy" id="1126212"/>
    <lineage>
        <taxon>Eukaryota</taxon>
        <taxon>Fungi</taxon>
        <taxon>Dikarya</taxon>
        <taxon>Ascomycota</taxon>
        <taxon>Pezizomycotina</taxon>
        <taxon>Dothideomycetes</taxon>
        <taxon>Dothideomycetes incertae sedis</taxon>
        <taxon>Botryosphaeriales</taxon>
        <taxon>Botryosphaeriaceae</taxon>
        <taxon>Macrophomina</taxon>
    </lineage>
</organism>
<dbReference type="EMBL" id="AHHD01000347">
    <property type="protein sequence ID" value="EKG14490.1"/>
    <property type="molecule type" value="Genomic_DNA"/>
</dbReference>
<dbReference type="HOGENOM" id="CLU_448392_0_0_1"/>
<comment type="caution">
    <text evidence="2">The sequence shown here is derived from an EMBL/GenBank/DDBJ whole genome shotgun (WGS) entry which is preliminary data.</text>
</comment>
<accession>K2SCA4</accession>
<evidence type="ECO:0000256" key="1">
    <source>
        <dbReference type="SAM" id="MobiDB-lite"/>
    </source>
</evidence>
<feature type="region of interest" description="Disordered" evidence="1">
    <location>
        <begin position="330"/>
        <end position="378"/>
    </location>
</feature>
<dbReference type="OrthoDB" id="3944132at2759"/>
<feature type="compositionally biased region" description="Polar residues" evidence="1">
    <location>
        <begin position="358"/>
        <end position="373"/>
    </location>
</feature>
<feature type="region of interest" description="Disordered" evidence="1">
    <location>
        <begin position="225"/>
        <end position="256"/>
    </location>
</feature>
<sequence>MAMDSERFGLLDYINEQVLAQWTDTESCETRVLGSLSTINKQDAGLSFRVGLDSAHEQAFIRLSMHISVRVSGRPRKRQLLLVLPLHTLSQKESAFQYEHIKTPNLGALAPAIHDAGLTDSGFIIRAQVNLREAGYVLMPKSNAKALRPSTSTAASNLAAVKSLSQVLSFTLYIKPSDYARQGLNLVEQLLGHDTLKQYPLQWDAMYGEHGAQLVDWDMCDLGRKEKEPGSVEEDVEPPPPYLSEPQVKYPRTPSPPPFEFPPSPAFLPPLLLSPTQYTPSPEIHVARSTSHFSPSEILSAAGSLLDSDDCTIPATPDCLPEYRALRDAHAVAQQETQRQNQAAPGPQETGRKRGASFSPNTSPATANAQSQAIPRLRVPKRICKINGPHTVHNQPEAATAATAAAAAAPARTLLPPLLHAPAPSYAALQNRLFPYPHTTAPHPPRPNTLPTLRQQQPTAAPARLIPNTSAHTLTTFLSYALAHNPTVYAHSRLRALLLQLGSAARANDVHAFSALRAKAEAAFFFDPADSFRGAEELERGYVEDMERMLEWVFGVDGGADRVVWEELVALGKCARDLVERGVGAREGAEEWRWEMAAVVGRVCVGFGG</sequence>
<evidence type="ECO:0000313" key="3">
    <source>
        <dbReference type="Proteomes" id="UP000007129"/>
    </source>
</evidence>
<proteinExistence type="predicted"/>